<evidence type="ECO:0000256" key="1">
    <source>
        <dbReference type="ARBA" id="ARBA00004651"/>
    </source>
</evidence>
<feature type="transmembrane region" description="Helical" evidence="7">
    <location>
        <begin position="372"/>
        <end position="392"/>
    </location>
</feature>
<dbReference type="SUPFAM" id="SSF103473">
    <property type="entry name" value="MFS general substrate transporter"/>
    <property type="match status" value="1"/>
</dbReference>
<dbReference type="PANTHER" id="PTHR23513:SF11">
    <property type="entry name" value="STAPHYLOFERRIN A TRANSPORTER"/>
    <property type="match status" value="1"/>
</dbReference>
<evidence type="ECO:0000256" key="6">
    <source>
        <dbReference type="ARBA" id="ARBA00023136"/>
    </source>
</evidence>
<dbReference type="Proteomes" id="UP001500620">
    <property type="component" value="Unassembled WGS sequence"/>
</dbReference>
<comment type="subcellular location">
    <subcellularLocation>
        <location evidence="1">Cell membrane</location>
        <topology evidence="1">Multi-pass membrane protein</topology>
    </subcellularLocation>
</comment>
<feature type="transmembrane region" description="Helical" evidence="7">
    <location>
        <begin position="308"/>
        <end position="332"/>
    </location>
</feature>
<feature type="transmembrane region" description="Helical" evidence="7">
    <location>
        <begin position="222"/>
        <end position="243"/>
    </location>
</feature>
<evidence type="ECO:0000256" key="7">
    <source>
        <dbReference type="SAM" id="Phobius"/>
    </source>
</evidence>
<protein>
    <submittedName>
        <fullName evidence="8">MFS transporter</fullName>
    </submittedName>
</protein>
<keyword evidence="5 7" id="KW-1133">Transmembrane helix</keyword>
<sequence>MTRESLWRNRAFLALWGGQIVSTVGSHLSATAMALLVLATTGSPGRAGLVAAAGTLPHLLLSLPAGTLVDRWPRRRVMLAAQIVAGVAMGSVAVAVFAGAISIAHLAVAAFVDGTCAVCFGVAERAALPQIVPGSLLAAALAQNEAKMRGAALAGPPLGGVAFGLGRAVPFVADAVSYAVAAACLLLVRDELRPVRNGPPTSPWQDTVAGLRYLLGHAFARTAVVLVAASNLVFQALILVLIVQATRHGATSAQVGLMLGLYSGGGLLGAIAATRLYRHITPRAVVVGVNWVWAALLPLFALTGRPVLLGAIGAACAFVGPLWNVVIGAYTLTHIPDELRGRVMSAALTVSAGVLPLGSLAGGALVQAAGPVRSLLVLFAVMLAVAVAGSLARSLRELDRQDPAG</sequence>
<feature type="transmembrane region" description="Helical" evidence="7">
    <location>
        <begin position="284"/>
        <end position="302"/>
    </location>
</feature>
<proteinExistence type="predicted"/>
<feature type="transmembrane region" description="Helical" evidence="7">
    <location>
        <begin position="255"/>
        <end position="277"/>
    </location>
</feature>
<evidence type="ECO:0000256" key="5">
    <source>
        <dbReference type="ARBA" id="ARBA00022989"/>
    </source>
</evidence>
<feature type="transmembrane region" description="Helical" evidence="7">
    <location>
        <begin position="81"/>
        <end position="104"/>
    </location>
</feature>
<keyword evidence="9" id="KW-1185">Reference proteome</keyword>
<evidence type="ECO:0000313" key="9">
    <source>
        <dbReference type="Proteomes" id="UP001500620"/>
    </source>
</evidence>
<evidence type="ECO:0000256" key="3">
    <source>
        <dbReference type="ARBA" id="ARBA00022475"/>
    </source>
</evidence>
<evidence type="ECO:0000256" key="2">
    <source>
        <dbReference type="ARBA" id="ARBA00022448"/>
    </source>
</evidence>
<organism evidence="8 9">
    <name type="scientific">Dactylosporangium darangshiense</name>
    <dbReference type="NCBI Taxonomy" id="579108"/>
    <lineage>
        <taxon>Bacteria</taxon>
        <taxon>Bacillati</taxon>
        <taxon>Actinomycetota</taxon>
        <taxon>Actinomycetes</taxon>
        <taxon>Micromonosporales</taxon>
        <taxon>Micromonosporaceae</taxon>
        <taxon>Dactylosporangium</taxon>
    </lineage>
</organism>
<feature type="transmembrane region" description="Helical" evidence="7">
    <location>
        <begin position="344"/>
        <end position="366"/>
    </location>
</feature>
<dbReference type="Pfam" id="PF05977">
    <property type="entry name" value="MFS_3"/>
    <property type="match status" value="1"/>
</dbReference>
<dbReference type="EMBL" id="BAABAT010000002">
    <property type="protein sequence ID" value="GAA4245338.1"/>
    <property type="molecule type" value="Genomic_DNA"/>
</dbReference>
<comment type="caution">
    <text evidence="8">The sequence shown here is derived from an EMBL/GenBank/DDBJ whole genome shotgun (WGS) entry which is preliminary data.</text>
</comment>
<keyword evidence="4 7" id="KW-0812">Transmembrane</keyword>
<accession>A0ABP8D030</accession>
<dbReference type="Gene3D" id="1.20.1250.20">
    <property type="entry name" value="MFS general substrate transporter like domains"/>
    <property type="match status" value="1"/>
</dbReference>
<dbReference type="InterPro" id="IPR036259">
    <property type="entry name" value="MFS_trans_sf"/>
</dbReference>
<evidence type="ECO:0000313" key="8">
    <source>
        <dbReference type="EMBL" id="GAA4245338.1"/>
    </source>
</evidence>
<gene>
    <name evidence="8" type="ORF">GCM10022255_012290</name>
</gene>
<dbReference type="PANTHER" id="PTHR23513">
    <property type="entry name" value="INTEGRAL MEMBRANE EFFLUX PROTEIN-RELATED"/>
    <property type="match status" value="1"/>
</dbReference>
<feature type="transmembrane region" description="Helical" evidence="7">
    <location>
        <begin position="168"/>
        <end position="188"/>
    </location>
</feature>
<feature type="transmembrane region" description="Helical" evidence="7">
    <location>
        <begin position="49"/>
        <end position="69"/>
    </location>
</feature>
<keyword evidence="2" id="KW-0813">Transport</keyword>
<dbReference type="InterPro" id="IPR010290">
    <property type="entry name" value="TM_effector"/>
</dbReference>
<evidence type="ECO:0000256" key="4">
    <source>
        <dbReference type="ARBA" id="ARBA00022692"/>
    </source>
</evidence>
<dbReference type="CDD" id="cd06173">
    <property type="entry name" value="MFS_MefA_like"/>
    <property type="match status" value="1"/>
</dbReference>
<keyword evidence="3" id="KW-1003">Cell membrane</keyword>
<dbReference type="RefSeq" id="WP_345122138.1">
    <property type="nucleotide sequence ID" value="NZ_BAABAT010000002.1"/>
</dbReference>
<name>A0ABP8D030_9ACTN</name>
<keyword evidence="6 7" id="KW-0472">Membrane</keyword>
<reference evidence="9" key="1">
    <citation type="journal article" date="2019" name="Int. J. Syst. Evol. Microbiol.">
        <title>The Global Catalogue of Microorganisms (GCM) 10K type strain sequencing project: providing services to taxonomists for standard genome sequencing and annotation.</title>
        <authorList>
            <consortium name="The Broad Institute Genomics Platform"/>
            <consortium name="The Broad Institute Genome Sequencing Center for Infectious Disease"/>
            <person name="Wu L."/>
            <person name="Ma J."/>
        </authorList>
    </citation>
    <scope>NUCLEOTIDE SEQUENCE [LARGE SCALE GENOMIC DNA]</scope>
    <source>
        <strain evidence="9">JCM 17441</strain>
    </source>
</reference>